<dbReference type="SUPFAM" id="SSF47413">
    <property type="entry name" value="lambda repressor-like DNA-binding domains"/>
    <property type="match status" value="1"/>
</dbReference>
<dbReference type="CDD" id="cd00093">
    <property type="entry name" value="HTH_XRE"/>
    <property type="match status" value="1"/>
</dbReference>
<evidence type="ECO:0000313" key="3">
    <source>
        <dbReference type="Proteomes" id="UP000290273"/>
    </source>
</evidence>
<evidence type="ECO:0000313" key="2">
    <source>
        <dbReference type="EMBL" id="RXI56728.1"/>
    </source>
</evidence>
<dbReference type="InterPro" id="IPR010982">
    <property type="entry name" value="Lambda_DNA-bd_dom_sf"/>
</dbReference>
<dbReference type="Proteomes" id="UP000290273">
    <property type="component" value="Unassembled WGS sequence"/>
</dbReference>
<sequence>MLSQEKMKFLRQLHNISQIALAKEIGCTRNHISMVENRNNVLTEEFYNKYINAIYKIASAKEEVIEDKVAEVQEELKKDR</sequence>
<gene>
    <name evidence="2" type="ORF">DP131_06745</name>
</gene>
<dbReference type="PROSITE" id="PS50943">
    <property type="entry name" value="HTH_CROC1"/>
    <property type="match status" value="1"/>
</dbReference>
<dbReference type="RefSeq" id="WP_039261355.1">
    <property type="nucleotide sequence ID" value="NZ_JSWD01000070.1"/>
</dbReference>
<dbReference type="EMBL" id="QMAU01000029">
    <property type="protein sequence ID" value="RXI56728.1"/>
    <property type="molecule type" value="Genomic_DNA"/>
</dbReference>
<proteinExistence type="predicted"/>
<feature type="domain" description="HTH cro/C1-type" evidence="1">
    <location>
        <begin position="7"/>
        <end position="37"/>
    </location>
</feature>
<protein>
    <submittedName>
        <fullName evidence="2">XRE family transcriptional regulator</fullName>
    </submittedName>
</protein>
<dbReference type="InterPro" id="IPR001387">
    <property type="entry name" value="Cro/C1-type_HTH"/>
</dbReference>
<dbReference type="Pfam" id="PF01381">
    <property type="entry name" value="HTH_3"/>
    <property type="match status" value="1"/>
</dbReference>
<dbReference type="Gene3D" id="1.10.260.40">
    <property type="entry name" value="lambda repressor-like DNA-binding domains"/>
    <property type="match status" value="1"/>
</dbReference>
<reference evidence="2 3" key="1">
    <citation type="submission" date="2018-06" db="EMBL/GenBank/DDBJ databases">
        <title>Genome conservation of Clostridium tetani.</title>
        <authorList>
            <person name="Bruggemann H."/>
            <person name="Popoff M.R."/>
        </authorList>
    </citation>
    <scope>NUCLEOTIDE SEQUENCE [LARGE SCALE GENOMIC DNA]</scope>
    <source>
        <strain evidence="2 3">63.05</strain>
    </source>
</reference>
<accession>A0ABY0EPS0</accession>
<name>A0ABY0EPS0_CLOTA</name>
<comment type="caution">
    <text evidence="2">The sequence shown here is derived from an EMBL/GenBank/DDBJ whole genome shotgun (WGS) entry which is preliminary data.</text>
</comment>
<organism evidence="2 3">
    <name type="scientific">Clostridium tetani</name>
    <dbReference type="NCBI Taxonomy" id="1513"/>
    <lineage>
        <taxon>Bacteria</taxon>
        <taxon>Bacillati</taxon>
        <taxon>Bacillota</taxon>
        <taxon>Clostridia</taxon>
        <taxon>Eubacteriales</taxon>
        <taxon>Clostridiaceae</taxon>
        <taxon>Clostridium</taxon>
    </lineage>
</organism>
<evidence type="ECO:0000259" key="1">
    <source>
        <dbReference type="PROSITE" id="PS50943"/>
    </source>
</evidence>